<dbReference type="EMBL" id="JAULSU010000003">
    <property type="protein sequence ID" value="KAK0623999.1"/>
    <property type="molecule type" value="Genomic_DNA"/>
</dbReference>
<feature type="compositionally biased region" description="Polar residues" evidence="2">
    <location>
        <begin position="144"/>
        <end position="155"/>
    </location>
</feature>
<dbReference type="Proteomes" id="UP001175000">
    <property type="component" value="Unassembled WGS sequence"/>
</dbReference>
<evidence type="ECO:0000256" key="2">
    <source>
        <dbReference type="SAM" id="MobiDB-lite"/>
    </source>
</evidence>
<keyword evidence="1" id="KW-0175">Coiled coil</keyword>
<dbReference type="AlphaFoldDB" id="A0AA39WYI7"/>
<feature type="compositionally biased region" description="Low complexity" evidence="2">
    <location>
        <begin position="70"/>
        <end position="81"/>
    </location>
</feature>
<protein>
    <submittedName>
        <fullName evidence="3">Uncharacterized protein</fullName>
    </submittedName>
</protein>
<feature type="region of interest" description="Disordered" evidence="2">
    <location>
        <begin position="196"/>
        <end position="228"/>
    </location>
</feature>
<accession>A0AA39WYI7</accession>
<sequence length="603" mass="66680">MESFEEKLQRVAELDVPAASPRTESDKQHHGRESPRRSSATRGRSNHHRPPTDDDRRHGSRPPTTHRPDASAPRASSTTRSQRYGPSASLEDEPKRKSREVLSSVAQREQPDPPTRARTMDTINGQPRSSDRPSSPSSLYVAARTSTATSTGQSNKIRDQSAFAPMDNLKGTSSLATTAIGGGNAAAAVELDATPIRGHRPPSCPASTLADPTASSYPVDPGVSRMPGERDLESVSRAWEVIVNEQAQTIAKLQREKLSIVGDVKDLQQKNDDLVVQVEDLRDMLASKVIPATHFGASLIPDTHVQGRWNELCFDIRQCVTEHVKPPGGAWYARNMAFTDLAKLTPDYIVFLSDINGCCRLAEAIIWDIISRNVFGNGDKMGKVIWAGKPSGNLRCLLDGAFQLSEQDQEKAFHTWRRQTATFFSTHARPKDVQTQVDSLVREVESKLKHILINRGKAGLKEQLKKIFFDAIRLDCDLLQQSAFWFVRYPDTDQTKRYGVKYSEDTMKLVSADHDSPLMVDLMISPALFKAGDSHGEDYGRVELACKSMVSACEVRRWRTLVPAMLGGLPEGADPLTGMTRLKRRTSTTGGQGGKWRSSQSQL</sequence>
<organism evidence="3 4">
    <name type="scientific">Immersiella caudata</name>
    <dbReference type="NCBI Taxonomy" id="314043"/>
    <lineage>
        <taxon>Eukaryota</taxon>
        <taxon>Fungi</taxon>
        <taxon>Dikarya</taxon>
        <taxon>Ascomycota</taxon>
        <taxon>Pezizomycotina</taxon>
        <taxon>Sordariomycetes</taxon>
        <taxon>Sordariomycetidae</taxon>
        <taxon>Sordariales</taxon>
        <taxon>Lasiosphaeriaceae</taxon>
        <taxon>Immersiella</taxon>
    </lineage>
</organism>
<evidence type="ECO:0000313" key="3">
    <source>
        <dbReference type="EMBL" id="KAK0623999.1"/>
    </source>
</evidence>
<gene>
    <name evidence="3" type="ORF">B0T14DRAFT_517380</name>
</gene>
<feature type="compositionally biased region" description="Basic and acidic residues" evidence="2">
    <location>
        <begin position="1"/>
        <end position="13"/>
    </location>
</feature>
<feature type="compositionally biased region" description="Basic and acidic residues" evidence="2">
    <location>
        <begin position="23"/>
        <end position="36"/>
    </location>
</feature>
<comment type="caution">
    <text evidence="3">The sequence shown here is derived from an EMBL/GenBank/DDBJ whole genome shotgun (WGS) entry which is preliminary data.</text>
</comment>
<feature type="region of interest" description="Disordered" evidence="2">
    <location>
        <begin position="584"/>
        <end position="603"/>
    </location>
</feature>
<proteinExistence type="predicted"/>
<reference evidence="3" key="1">
    <citation type="submission" date="2023-06" db="EMBL/GenBank/DDBJ databases">
        <title>Genome-scale phylogeny and comparative genomics of the fungal order Sordariales.</title>
        <authorList>
            <consortium name="Lawrence Berkeley National Laboratory"/>
            <person name="Hensen N."/>
            <person name="Bonometti L."/>
            <person name="Westerberg I."/>
            <person name="Brannstrom I.O."/>
            <person name="Guillou S."/>
            <person name="Cros-Aarteil S."/>
            <person name="Calhoun S."/>
            <person name="Haridas S."/>
            <person name="Kuo A."/>
            <person name="Mondo S."/>
            <person name="Pangilinan J."/>
            <person name="Riley R."/>
            <person name="Labutti K."/>
            <person name="Andreopoulos B."/>
            <person name="Lipzen A."/>
            <person name="Chen C."/>
            <person name="Yanf M."/>
            <person name="Daum C."/>
            <person name="Ng V."/>
            <person name="Clum A."/>
            <person name="Steindorff A."/>
            <person name="Ohm R."/>
            <person name="Martin F."/>
            <person name="Silar P."/>
            <person name="Natvig D."/>
            <person name="Lalanne C."/>
            <person name="Gautier V."/>
            <person name="Ament-Velasquez S.L."/>
            <person name="Kruys A."/>
            <person name="Hutchinson M.I."/>
            <person name="Powell A.J."/>
            <person name="Barry K."/>
            <person name="Miller A.N."/>
            <person name="Grigoriev I.V."/>
            <person name="Debuchy R."/>
            <person name="Gladieux P."/>
            <person name="Thoren M.H."/>
            <person name="Johannesson H."/>
        </authorList>
    </citation>
    <scope>NUCLEOTIDE SEQUENCE</scope>
    <source>
        <strain evidence="3">CBS 606.72</strain>
    </source>
</reference>
<feature type="region of interest" description="Disordered" evidence="2">
    <location>
        <begin position="1"/>
        <end position="167"/>
    </location>
</feature>
<name>A0AA39WYI7_9PEZI</name>
<evidence type="ECO:0000313" key="4">
    <source>
        <dbReference type="Proteomes" id="UP001175000"/>
    </source>
</evidence>
<feature type="coiled-coil region" evidence="1">
    <location>
        <begin position="250"/>
        <end position="284"/>
    </location>
</feature>
<evidence type="ECO:0000256" key="1">
    <source>
        <dbReference type="SAM" id="Coils"/>
    </source>
</evidence>
<keyword evidence="4" id="KW-1185">Reference proteome</keyword>